<dbReference type="GO" id="GO:0017148">
    <property type="term" value="P:negative regulation of translation"/>
    <property type="evidence" value="ECO:0007669"/>
    <property type="project" value="UniProtKB-UniRule"/>
</dbReference>
<keyword evidence="2" id="KW-0810">Translation regulation</keyword>
<dbReference type="Pfam" id="PF02410">
    <property type="entry name" value="RsfS"/>
    <property type="match status" value="1"/>
</dbReference>
<comment type="similarity">
    <text evidence="1 2">Belongs to the Iojap/RsfS family.</text>
</comment>
<evidence type="ECO:0000313" key="3">
    <source>
        <dbReference type="EMBL" id="OGF55836.1"/>
    </source>
</evidence>
<dbReference type="EMBL" id="MFGX01000047">
    <property type="protein sequence ID" value="OGF55836.1"/>
    <property type="molecule type" value="Genomic_DNA"/>
</dbReference>
<dbReference type="HAMAP" id="MF_01477">
    <property type="entry name" value="Iojap_RsfS"/>
    <property type="match status" value="1"/>
</dbReference>
<dbReference type="SUPFAM" id="SSF81301">
    <property type="entry name" value="Nucleotidyltransferase"/>
    <property type="match status" value="1"/>
</dbReference>
<evidence type="ECO:0000256" key="2">
    <source>
        <dbReference type="HAMAP-Rule" id="MF_01477"/>
    </source>
</evidence>
<dbReference type="InterPro" id="IPR004394">
    <property type="entry name" value="Iojap/RsfS/C7orf30"/>
</dbReference>
<comment type="subcellular location">
    <subcellularLocation>
        <location evidence="2">Cytoplasm</location>
    </subcellularLocation>
</comment>
<protein>
    <recommendedName>
        <fullName evidence="2">Ribosomal silencing factor RsfS</fullName>
    </recommendedName>
</protein>
<dbReference type="InterPro" id="IPR043519">
    <property type="entry name" value="NT_sf"/>
</dbReference>
<organism evidence="3 4">
    <name type="scientific">Fraserbacteria sp. (strain RBG_16_55_9)</name>
    <dbReference type="NCBI Taxonomy" id="1817864"/>
    <lineage>
        <taxon>Bacteria</taxon>
        <taxon>Candidatus Fraseribacteriota</taxon>
    </lineage>
</organism>
<comment type="caution">
    <text evidence="3">The sequence shown here is derived from an EMBL/GenBank/DDBJ whole genome shotgun (WGS) entry which is preliminary data.</text>
</comment>
<accession>A0A1F5UXF8</accession>
<comment type="subunit">
    <text evidence="2">Interacts with ribosomal protein uL14 (rplN).</text>
</comment>
<dbReference type="STRING" id="1817864.A2Z21_00525"/>
<dbReference type="NCBIfam" id="TIGR00090">
    <property type="entry name" value="rsfS_iojap_ybeB"/>
    <property type="match status" value="1"/>
</dbReference>
<comment type="function">
    <text evidence="2">Functions as a ribosomal silencing factor. Interacts with ribosomal protein uL14 (rplN), blocking formation of intersubunit bridge B8. Prevents association of the 30S and 50S ribosomal subunits and the formation of functional ribosomes, thus repressing translation.</text>
</comment>
<evidence type="ECO:0000256" key="1">
    <source>
        <dbReference type="ARBA" id="ARBA00010574"/>
    </source>
</evidence>
<dbReference type="Gene3D" id="3.30.460.10">
    <property type="entry name" value="Beta Polymerase, domain 2"/>
    <property type="match status" value="1"/>
</dbReference>
<dbReference type="PANTHER" id="PTHR21043:SF0">
    <property type="entry name" value="MITOCHONDRIAL ASSEMBLY OF RIBOSOMAL LARGE SUBUNIT PROTEIN 1"/>
    <property type="match status" value="1"/>
</dbReference>
<reference evidence="3 4" key="1">
    <citation type="journal article" date="2016" name="Nat. Commun.">
        <title>Thousands of microbial genomes shed light on interconnected biogeochemical processes in an aquifer system.</title>
        <authorList>
            <person name="Anantharaman K."/>
            <person name="Brown C.T."/>
            <person name="Hug L.A."/>
            <person name="Sharon I."/>
            <person name="Castelle C.J."/>
            <person name="Probst A.J."/>
            <person name="Thomas B.C."/>
            <person name="Singh A."/>
            <person name="Wilkins M.J."/>
            <person name="Karaoz U."/>
            <person name="Brodie E.L."/>
            <person name="Williams K.H."/>
            <person name="Hubbard S.S."/>
            <person name="Banfield J.F."/>
        </authorList>
    </citation>
    <scope>NUCLEOTIDE SEQUENCE [LARGE SCALE GENOMIC DNA]</scope>
    <source>
        <strain evidence="4">RBG_16_55_9</strain>
    </source>
</reference>
<dbReference type="GO" id="GO:0090071">
    <property type="term" value="P:negative regulation of ribosome biogenesis"/>
    <property type="evidence" value="ECO:0007669"/>
    <property type="project" value="UniProtKB-UniRule"/>
</dbReference>
<dbReference type="PANTHER" id="PTHR21043">
    <property type="entry name" value="IOJAP SUPERFAMILY ORTHOLOG"/>
    <property type="match status" value="1"/>
</dbReference>
<dbReference type="GO" id="GO:0043023">
    <property type="term" value="F:ribosomal large subunit binding"/>
    <property type="evidence" value="ECO:0007669"/>
    <property type="project" value="TreeGrafter"/>
</dbReference>
<gene>
    <name evidence="2" type="primary">rsfS</name>
    <name evidence="3" type="ORF">A2Z21_00525</name>
</gene>
<sequence length="113" mass="12730">MTASEETVGQILQLIEEKKGEQTVVLDLEDAPWGTDFFVLTGADNPKQLRAIAENIRKGLDAEPFAVEGLNSKTWIVLDYGDVIVHVLDRRARQFYDLEGLWDERVIEAAGDR</sequence>
<dbReference type="GO" id="GO:0005737">
    <property type="term" value="C:cytoplasm"/>
    <property type="evidence" value="ECO:0007669"/>
    <property type="project" value="UniProtKB-SubCell"/>
</dbReference>
<dbReference type="AlphaFoldDB" id="A0A1F5UXF8"/>
<keyword evidence="2" id="KW-0963">Cytoplasm</keyword>
<dbReference type="Proteomes" id="UP000179157">
    <property type="component" value="Unassembled WGS sequence"/>
</dbReference>
<proteinExistence type="inferred from homology"/>
<evidence type="ECO:0000313" key="4">
    <source>
        <dbReference type="Proteomes" id="UP000179157"/>
    </source>
</evidence>
<keyword evidence="2" id="KW-0678">Repressor</keyword>
<dbReference type="GO" id="GO:0042256">
    <property type="term" value="P:cytosolic ribosome assembly"/>
    <property type="evidence" value="ECO:0007669"/>
    <property type="project" value="UniProtKB-UniRule"/>
</dbReference>
<name>A0A1F5UXF8_FRAXR</name>